<dbReference type="Gene3D" id="2.40.50.140">
    <property type="entry name" value="Nucleic acid-binding proteins"/>
    <property type="match status" value="1"/>
</dbReference>
<dbReference type="PANTHER" id="PTHR24088:SF0">
    <property type="entry name" value="SMALL RIBOSOMAL SUBUNIT PROTEIN US17M"/>
    <property type="match status" value="1"/>
</dbReference>
<organism evidence="1 2">
    <name type="scientific">Mizuhopecten yessoensis</name>
    <name type="common">Japanese scallop</name>
    <name type="synonym">Patinopecten yessoensis</name>
    <dbReference type="NCBI Taxonomy" id="6573"/>
    <lineage>
        <taxon>Eukaryota</taxon>
        <taxon>Metazoa</taxon>
        <taxon>Spiralia</taxon>
        <taxon>Lophotrochozoa</taxon>
        <taxon>Mollusca</taxon>
        <taxon>Bivalvia</taxon>
        <taxon>Autobranchia</taxon>
        <taxon>Pteriomorphia</taxon>
        <taxon>Pectinida</taxon>
        <taxon>Pectinoidea</taxon>
        <taxon>Pectinidae</taxon>
        <taxon>Mizuhopecten</taxon>
    </lineage>
</organism>
<dbReference type="SUPFAM" id="SSF50249">
    <property type="entry name" value="Nucleic acid-binding proteins"/>
    <property type="match status" value="1"/>
</dbReference>
<keyword evidence="2" id="KW-1185">Reference proteome</keyword>
<dbReference type="GO" id="GO:0003735">
    <property type="term" value="F:structural constituent of ribosome"/>
    <property type="evidence" value="ECO:0007669"/>
    <property type="project" value="InterPro"/>
</dbReference>
<evidence type="ECO:0000313" key="1">
    <source>
        <dbReference type="EMBL" id="OWF52548.1"/>
    </source>
</evidence>
<dbReference type="InterPro" id="IPR012340">
    <property type="entry name" value="NA-bd_OB-fold"/>
</dbReference>
<dbReference type="PANTHER" id="PTHR24088">
    <property type="entry name" value="28S RIBOSOMAL PROTEIN S17, MITOCHONDRIAL"/>
    <property type="match status" value="1"/>
</dbReference>
<name>A0A210QUX1_MIZYE</name>
<dbReference type="STRING" id="6573.A0A210QUX1"/>
<dbReference type="GO" id="GO:0005763">
    <property type="term" value="C:mitochondrial small ribosomal subunit"/>
    <property type="evidence" value="ECO:0007669"/>
    <property type="project" value="InterPro"/>
</dbReference>
<comment type="caution">
    <text evidence="1">The sequence shown here is derived from an EMBL/GenBank/DDBJ whole genome shotgun (WGS) entry which is preliminary data.</text>
</comment>
<dbReference type="AlphaFoldDB" id="A0A210QUX1"/>
<proteinExistence type="predicted"/>
<dbReference type="EMBL" id="NEDP02001767">
    <property type="protein sequence ID" value="OWF52548.1"/>
    <property type="molecule type" value="Genomic_DNA"/>
</dbReference>
<reference evidence="1 2" key="1">
    <citation type="journal article" date="2017" name="Nat. Ecol. Evol.">
        <title>Scallop genome provides insights into evolution of bilaterian karyotype and development.</title>
        <authorList>
            <person name="Wang S."/>
            <person name="Zhang J."/>
            <person name="Jiao W."/>
            <person name="Li J."/>
            <person name="Xun X."/>
            <person name="Sun Y."/>
            <person name="Guo X."/>
            <person name="Huan P."/>
            <person name="Dong B."/>
            <person name="Zhang L."/>
            <person name="Hu X."/>
            <person name="Sun X."/>
            <person name="Wang J."/>
            <person name="Zhao C."/>
            <person name="Wang Y."/>
            <person name="Wang D."/>
            <person name="Huang X."/>
            <person name="Wang R."/>
            <person name="Lv J."/>
            <person name="Li Y."/>
            <person name="Zhang Z."/>
            <person name="Liu B."/>
            <person name="Lu W."/>
            <person name="Hui Y."/>
            <person name="Liang J."/>
            <person name="Zhou Z."/>
            <person name="Hou R."/>
            <person name="Li X."/>
            <person name="Liu Y."/>
            <person name="Li H."/>
            <person name="Ning X."/>
            <person name="Lin Y."/>
            <person name="Zhao L."/>
            <person name="Xing Q."/>
            <person name="Dou J."/>
            <person name="Li Y."/>
            <person name="Mao J."/>
            <person name="Guo H."/>
            <person name="Dou H."/>
            <person name="Li T."/>
            <person name="Mu C."/>
            <person name="Jiang W."/>
            <person name="Fu Q."/>
            <person name="Fu X."/>
            <person name="Miao Y."/>
            <person name="Liu J."/>
            <person name="Yu Q."/>
            <person name="Li R."/>
            <person name="Liao H."/>
            <person name="Li X."/>
            <person name="Kong Y."/>
            <person name="Jiang Z."/>
            <person name="Chourrout D."/>
            <person name="Li R."/>
            <person name="Bao Z."/>
        </authorList>
    </citation>
    <scope>NUCLEOTIDE SEQUENCE [LARGE SCALE GENOMIC DNA]</scope>
    <source>
        <strain evidence="1 2">PY_sf001</strain>
    </source>
</reference>
<keyword evidence="1" id="KW-0687">Ribonucleoprotein</keyword>
<dbReference type="OrthoDB" id="274752at2759"/>
<evidence type="ECO:0000313" key="2">
    <source>
        <dbReference type="Proteomes" id="UP000242188"/>
    </source>
</evidence>
<protein>
    <submittedName>
        <fullName evidence="1">28S ribosomal protein S17, mitochondrial</fullName>
    </submittedName>
</protein>
<sequence>MSKYVGLLRGFTGKGSIGSMFIGHVVKRSTANPNSLKVDTQKMILDKELKSYFSTKRSIWVDDNSKDCLIGDIVLIKSLPRNADKSKVTHEVDHIVFKLGCVVDPITGRRCRGTEFVDEADIGTEKPLVIEEVK</sequence>
<dbReference type="Proteomes" id="UP000242188">
    <property type="component" value="Unassembled WGS sequence"/>
</dbReference>
<keyword evidence="1" id="KW-0689">Ribosomal protein</keyword>
<gene>
    <name evidence="1" type="ORF">KP79_PYT13739</name>
</gene>
<dbReference type="InterPro" id="IPR039193">
    <property type="entry name" value="Ribosomal_uS17m_metazoa"/>
</dbReference>
<accession>A0A210QUX1</accession>
<dbReference type="GO" id="GO:0032543">
    <property type="term" value="P:mitochondrial translation"/>
    <property type="evidence" value="ECO:0007669"/>
    <property type="project" value="TreeGrafter"/>
</dbReference>